<comment type="caution">
    <text evidence="2">The sequence shown here is derived from an EMBL/GenBank/DDBJ whole genome shotgun (WGS) entry which is preliminary data.</text>
</comment>
<sequence>MITNDWGKHGNSSTWRTLKPGQNGHHVGVKDVDGYWVGPGCKAKRSLGMRTVGPGWHKVRDGQKIQIVDIRC</sequence>
<organism evidence="2 3">
    <name type="scientific">Streptomyces botrytidirepellens</name>
    <dbReference type="NCBI Taxonomy" id="2486417"/>
    <lineage>
        <taxon>Bacteria</taxon>
        <taxon>Bacillati</taxon>
        <taxon>Actinomycetota</taxon>
        <taxon>Actinomycetes</taxon>
        <taxon>Kitasatosporales</taxon>
        <taxon>Streptomycetaceae</taxon>
        <taxon>Streptomyces</taxon>
    </lineage>
</organism>
<keyword evidence="3" id="KW-1185">Reference proteome</keyword>
<name>A0A3M8X0H3_9ACTN</name>
<dbReference type="EMBL" id="RIBZ01000049">
    <property type="protein sequence ID" value="RNG35706.1"/>
    <property type="molecule type" value="Genomic_DNA"/>
</dbReference>
<gene>
    <name evidence="2" type="ORF">EEJ42_03785</name>
</gene>
<dbReference type="Proteomes" id="UP000275401">
    <property type="component" value="Unassembled WGS sequence"/>
</dbReference>
<evidence type="ECO:0000313" key="2">
    <source>
        <dbReference type="EMBL" id="RNG35706.1"/>
    </source>
</evidence>
<feature type="region of interest" description="Disordered" evidence="1">
    <location>
        <begin position="1"/>
        <end position="23"/>
    </location>
</feature>
<reference evidence="2 3" key="1">
    <citation type="submission" date="2018-11" db="EMBL/GenBank/DDBJ databases">
        <title>The Potential of Streptomyces as Biocontrol Agents against the Tomato grey mould, Botrytis cinerea (Gray mold) Frontiers in Microbiology.</title>
        <authorList>
            <person name="Li D."/>
        </authorList>
    </citation>
    <scope>NUCLEOTIDE SEQUENCE [LARGE SCALE GENOMIC DNA]</scope>
    <source>
        <strain evidence="2 3">NEAU-LD23</strain>
    </source>
</reference>
<evidence type="ECO:0000256" key="1">
    <source>
        <dbReference type="SAM" id="MobiDB-lite"/>
    </source>
</evidence>
<dbReference type="AlphaFoldDB" id="A0A3M8X0H3"/>
<protein>
    <submittedName>
        <fullName evidence="2">Uncharacterized protein</fullName>
    </submittedName>
</protein>
<evidence type="ECO:0000313" key="3">
    <source>
        <dbReference type="Proteomes" id="UP000275401"/>
    </source>
</evidence>
<accession>A0A3M8X0H3</accession>
<proteinExistence type="predicted"/>